<protein>
    <submittedName>
        <fullName evidence="2">Sulfur relay protein TusC</fullName>
    </submittedName>
</protein>
<dbReference type="SUPFAM" id="SSF75169">
    <property type="entry name" value="DsrEFH-like"/>
    <property type="match status" value="1"/>
</dbReference>
<evidence type="ECO:0000313" key="2">
    <source>
        <dbReference type="EMBL" id="OBX05826.1"/>
    </source>
</evidence>
<comment type="caution">
    <text evidence="2">The sequence shown here is derived from an EMBL/GenBank/DDBJ whole genome shotgun (WGS) entry which is preliminary data.</text>
</comment>
<sequence length="119" mass="13592">MKVAFVFTQAPYGNSKVREGIDALLALSAYCDEDEIGVFFLHDGVLNLLAEQKAEILLQKETSSMLKLLTLYEIEQCFVSKEDLLRYQLTDKKLLLSVNIVEKSDLFQILRQAEKVLTF</sequence>
<evidence type="ECO:0000313" key="3">
    <source>
        <dbReference type="Proteomes" id="UP000092626"/>
    </source>
</evidence>
<dbReference type="AlphaFoldDB" id="A0A1A7PVQ8"/>
<dbReference type="PANTHER" id="PTHR38780:SF1">
    <property type="entry name" value="PROTEIN TUSC"/>
    <property type="match status" value="1"/>
</dbReference>
<dbReference type="RefSeq" id="WP_065236528.1">
    <property type="nucleotide sequence ID" value="NZ_JTJR01000003.1"/>
</dbReference>
<proteinExistence type="inferred from homology"/>
<dbReference type="EMBL" id="JTJR01000003">
    <property type="protein sequence ID" value="OBX05826.1"/>
    <property type="molecule type" value="Genomic_DNA"/>
</dbReference>
<accession>A0A1A7PVQ8</accession>
<dbReference type="Proteomes" id="UP000092626">
    <property type="component" value="Unassembled WGS sequence"/>
</dbReference>
<dbReference type="STRING" id="505345.QV06_00885"/>
<comment type="similarity">
    <text evidence="1">Belongs to the DsrF/TusC family.</text>
</comment>
<evidence type="ECO:0000256" key="1">
    <source>
        <dbReference type="ARBA" id="ARBA00005996"/>
    </source>
</evidence>
<dbReference type="NCBIfam" id="TIGR03010">
    <property type="entry name" value="sulf_tusC_dsrF"/>
    <property type="match status" value="1"/>
</dbReference>
<dbReference type="InterPro" id="IPR017462">
    <property type="entry name" value="Sulphur_relay_TusC/DsrF"/>
</dbReference>
<dbReference type="PANTHER" id="PTHR38780">
    <property type="entry name" value="PROTEIN TUSC"/>
    <property type="match status" value="1"/>
</dbReference>
<dbReference type="NCBIfam" id="NF001238">
    <property type="entry name" value="PRK00211.1"/>
    <property type="match status" value="1"/>
</dbReference>
<name>A0A1A7PVQ8_9PAST</name>
<reference evidence="2 3" key="1">
    <citation type="submission" date="2014-11" db="EMBL/GenBank/DDBJ databases">
        <title>Pan-genome of Gallibacterium spp.</title>
        <authorList>
            <person name="Kudirkiene E."/>
            <person name="Bojesen A.M."/>
        </authorList>
    </citation>
    <scope>NUCLEOTIDE SEQUENCE [LARGE SCALE GENOMIC DNA]</scope>
    <source>
        <strain evidence="2 3">59/S3/89</strain>
    </source>
</reference>
<dbReference type="Pfam" id="PF02635">
    <property type="entry name" value="DsrE"/>
    <property type="match status" value="1"/>
</dbReference>
<dbReference type="Gene3D" id="3.40.1260.10">
    <property type="entry name" value="DsrEFH-like"/>
    <property type="match status" value="1"/>
</dbReference>
<organism evidence="2 3">
    <name type="scientific">Gallibacterium genomosp. 3</name>
    <dbReference type="NCBI Taxonomy" id="505345"/>
    <lineage>
        <taxon>Bacteria</taxon>
        <taxon>Pseudomonadati</taxon>
        <taxon>Pseudomonadota</taxon>
        <taxon>Gammaproteobacteria</taxon>
        <taxon>Pasteurellales</taxon>
        <taxon>Pasteurellaceae</taxon>
        <taxon>Gallibacterium</taxon>
    </lineage>
</organism>
<dbReference type="InterPro" id="IPR027396">
    <property type="entry name" value="DsrEFH-like"/>
</dbReference>
<gene>
    <name evidence="2" type="ORF">QV06_00885</name>
</gene>
<dbReference type="InterPro" id="IPR003787">
    <property type="entry name" value="Sulphur_relay_DsrE/F-like"/>
</dbReference>